<evidence type="ECO:0000256" key="1">
    <source>
        <dbReference type="SAM" id="SignalP"/>
    </source>
</evidence>
<reference evidence="2 3" key="1">
    <citation type="journal article" date="2018" name="PLoS Genet.">
        <title>Population sequencing reveals clonal diversity and ancestral inbreeding in the grapevine cultivar Chardonnay.</title>
        <authorList>
            <person name="Roach M.J."/>
            <person name="Johnson D.L."/>
            <person name="Bohlmann J."/>
            <person name="van Vuuren H.J."/>
            <person name="Jones S.J."/>
            <person name="Pretorius I.S."/>
            <person name="Schmidt S.A."/>
            <person name="Borneman A.R."/>
        </authorList>
    </citation>
    <scope>NUCLEOTIDE SEQUENCE [LARGE SCALE GENOMIC DNA]</scope>
    <source>
        <strain evidence="3">cv. Chardonnay</strain>
        <tissue evidence="2">Leaf</tissue>
    </source>
</reference>
<keyword evidence="1" id="KW-0732">Signal</keyword>
<proteinExistence type="predicted"/>
<protein>
    <submittedName>
        <fullName evidence="2">Uncharacterized protein</fullName>
    </submittedName>
</protein>
<sequence>MTEGRFLGLLLAAFLSQGRLYRDLRSSCKLAPGFVSAPRFNMPAKKDVASSSTAGLSGKSLVDGDAMSTEKAANHAIYFSKEQFNAGLRILNMLFNLDLSLLEVLFVYTIKKEKTDLFSLFAHIPSLQLVTNLPDSNKGGAKGHVLVRGHWAGLSEPSEREFTPNRSWTLPCTHKRGRLVEWVEKASFDRLNRLFEITSIERH</sequence>
<dbReference type="AlphaFoldDB" id="A0A438I3U0"/>
<dbReference type="EMBL" id="QGNW01000147">
    <property type="protein sequence ID" value="RVW91362.1"/>
    <property type="molecule type" value="Genomic_DNA"/>
</dbReference>
<dbReference type="Proteomes" id="UP000288805">
    <property type="component" value="Unassembled WGS sequence"/>
</dbReference>
<name>A0A438I3U0_VITVI</name>
<feature type="signal peptide" evidence="1">
    <location>
        <begin position="1"/>
        <end position="18"/>
    </location>
</feature>
<gene>
    <name evidence="2" type="ORF">CK203_035456</name>
</gene>
<organism evidence="2 3">
    <name type="scientific">Vitis vinifera</name>
    <name type="common">Grape</name>
    <dbReference type="NCBI Taxonomy" id="29760"/>
    <lineage>
        <taxon>Eukaryota</taxon>
        <taxon>Viridiplantae</taxon>
        <taxon>Streptophyta</taxon>
        <taxon>Embryophyta</taxon>
        <taxon>Tracheophyta</taxon>
        <taxon>Spermatophyta</taxon>
        <taxon>Magnoliopsida</taxon>
        <taxon>eudicotyledons</taxon>
        <taxon>Gunneridae</taxon>
        <taxon>Pentapetalae</taxon>
        <taxon>rosids</taxon>
        <taxon>Vitales</taxon>
        <taxon>Vitaceae</taxon>
        <taxon>Viteae</taxon>
        <taxon>Vitis</taxon>
    </lineage>
</organism>
<feature type="chain" id="PRO_5018986581" evidence="1">
    <location>
        <begin position="19"/>
        <end position="203"/>
    </location>
</feature>
<evidence type="ECO:0000313" key="3">
    <source>
        <dbReference type="Proteomes" id="UP000288805"/>
    </source>
</evidence>
<accession>A0A438I3U0</accession>
<comment type="caution">
    <text evidence="2">The sequence shown here is derived from an EMBL/GenBank/DDBJ whole genome shotgun (WGS) entry which is preliminary data.</text>
</comment>
<evidence type="ECO:0000313" key="2">
    <source>
        <dbReference type="EMBL" id="RVW91362.1"/>
    </source>
</evidence>